<evidence type="ECO:0008006" key="14">
    <source>
        <dbReference type="Google" id="ProtNLM"/>
    </source>
</evidence>
<evidence type="ECO:0000256" key="10">
    <source>
        <dbReference type="SAM" id="Phobius"/>
    </source>
</evidence>
<evidence type="ECO:0000313" key="12">
    <source>
        <dbReference type="EMBL" id="GAX17537.1"/>
    </source>
</evidence>
<feature type="transmembrane region" description="Helical" evidence="10">
    <location>
        <begin position="314"/>
        <end position="332"/>
    </location>
</feature>
<reference evidence="12 13" key="1">
    <citation type="journal article" date="2015" name="Plant Cell">
        <title>Oil accumulation by the oleaginous diatom Fistulifera solaris as revealed by the genome and transcriptome.</title>
        <authorList>
            <person name="Tanaka T."/>
            <person name="Maeda Y."/>
            <person name="Veluchamy A."/>
            <person name="Tanaka M."/>
            <person name="Abida H."/>
            <person name="Marechal E."/>
            <person name="Bowler C."/>
            <person name="Muto M."/>
            <person name="Sunaga Y."/>
            <person name="Tanaka M."/>
            <person name="Yoshino T."/>
            <person name="Taniguchi T."/>
            <person name="Fukuda Y."/>
            <person name="Nemoto M."/>
            <person name="Matsumoto M."/>
            <person name="Wong P.S."/>
            <person name="Aburatani S."/>
            <person name="Fujibuchi W."/>
        </authorList>
    </citation>
    <scope>NUCLEOTIDE SEQUENCE [LARGE SCALE GENOMIC DNA]</scope>
    <source>
        <strain evidence="12 13">JPCC DA0580</strain>
    </source>
</reference>
<evidence type="ECO:0000256" key="11">
    <source>
        <dbReference type="SAM" id="SignalP"/>
    </source>
</evidence>
<comment type="caution">
    <text evidence="12">The sequence shown here is derived from an EMBL/GenBank/DDBJ whole genome shotgun (WGS) entry which is preliminary data.</text>
</comment>
<keyword evidence="9" id="KW-0325">Glycoprotein</keyword>
<keyword evidence="13" id="KW-1185">Reference proteome</keyword>
<dbReference type="OrthoDB" id="53696at2759"/>
<evidence type="ECO:0000256" key="2">
    <source>
        <dbReference type="ARBA" id="ARBA00004687"/>
    </source>
</evidence>
<evidence type="ECO:0000256" key="6">
    <source>
        <dbReference type="ARBA" id="ARBA00022824"/>
    </source>
</evidence>
<keyword evidence="6" id="KW-0256">Endoplasmic reticulum</keyword>
<evidence type="ECO:0000256" key="1">
    <source>
        <dbReference type="ARBA" id="ARBA00004389"/>
    </source>
</evidence>
<keyword evidence="7 10" id="KW-1133">Transmembrane helix</keyword>
<evidence type="ECO:0000256" key="4">
    <source>
        <dbReference type="ARBA" id="ARBA00022502"/>
    </source>
</evidence>
<keyword evidence="8 10" id="KW-0472">Membrane</keyword>
<evidence type="ECO:0000256" key="3">
    <source>
        <dbReference type="ARBA" id="ARBA00010345"/>
    </source>
</evidence>
<evidence type="ECO:0000256" key="8">
    <source>
        <dbReference type="ARBA" id="ARBA00023136"/>
    </source>
</evidence>
<dbReference type="InterPro" id="IPR013233">
    <property type="entry name" value="PIG-X/PBN1"/>
</dbReference>
<dbReference type="AlphaFoldDB" id="A0A1Z5JU42"/>
<feature type="chain" id="PRO_5013392017" description="Phosphatidylinositol glycan, class T" evidence="11">
    <location>
        <begin position="25"/>
        <end position="342"/>
    </location>
</feature>
<evidence type="ECO:0000256" key="7">
    <source>
        <dbReference type="ARBA" id="ARBA00022989"/>
    </source>
</evidence>
<sequence>MKQRTNRLLGDFAWIICVSELMFAFQGMEAAIVGNIYPQPNDAQDFLAHILCFDIISNQDCCWGARRALGHLSLAMKEDCENHLSLVHTDDNRLLHSLSFSLKNVITAGWMTPKEEMIWSSPFSFLWDDKESNMMLHDLPLKEVMPQLPNSINHNNQTVTVCIEQSLSGSGMHREINYKLHADRDLKSLDILVHLPADVFINREDAVAKTLHTQLIDIVTTDSIDLEEPTFVSPAHAVVLRFGDTRLDASFSLKLHLRYPQPLEDGDFRRIVLPPSLGVFATVGSDEPVAIVADSSCAQPIMIWTACGYAVDSLWVLVATMGFALAGAAVMLSDLSKVATWI</sequence>
<dbReference type="InParanoid" id="A0A1Z5JU42"/>
<dbReference type="PANTHER" id="PTHR28650">
    <property type="entry name" value="PHOSPHATIDYLINOSITOL-GLYCAN BIOSYNTHESIS CLASS X PROTEIN"/>
    <property type="match status" value="1"/>
</dbReference>
<feature type="signal peptide" evidence="11">
    <location>
        <begin position="1"/>
        <end position="24"/>
    </location>
</feature>
<protein>
    <recommendedName>
        <fullName evidence="14">Phosphatidylinositol glycan, class T</fullName>
    </recommendedName>
</protein>
<dbReference type="UniPathway" id="UPA00196"/>
<evidence type="ECO:0000313" key="13">
    <source>
        <dbReference type="Proteomes" id="UP000198406"/>
    </source>
</evidence>
<dbReference type="EMBL" id="BDSP01000118">
    <property type="protein sequence ID" value="GAX17537.1"/>
    <property type="molecule type" value="Genomic_DNA"/>
</dbReference>
<comment type="subcellular location">
    <subcellularLocation>
        <location evidence="1">Endoplasmic reticulum membrane</location>
        <topology evidence="1">Single-pass membrane protein</topology>
    </subcellularLocation>
</comment>
<evidence type="ECO:0000256" key="5">
    <source>
        <dbReference type="ARBA" id="ARBA00022692"/>
    </source>
</evidence>
<accession>A0A1Z5JU42</accession>
<dbReference type="GO" id="GO:0006506">
    <property type="term" value="P:GPI anchor biosynthetic process"/>
    <property type="evidence" value="ECO:0007669"/>
    <property type="project" value="UniProtKB-UniPathway"/>
</dbReference>
<comment type="pathway">
    <text evidence="2">Glycolipid biosynthesis; glycosylphosphatidylinositol-anchor biosynthesis.</text>
</comment>
<keyword evidence="4" id="KW-0337">GPI-anchor biosynthesis</keyword>
<dbReference type="GO" id="GO:0005789">
    <property type="term" value="C:endoplasmic reticulum membrane"/>
    <property type="evidence" value="ECO:0007669"/>
    <property type="project" value="UniProtKB-SubCell"/>
</dbReference>
<dbReference type="Proteomes" id="UP000198406">
    <property type="component" value="Unassembled WGS sequence"/>
</dbReference>
<evidence type="ECO:0000256" key="9">
    <source>
        <dbReference type="ARBA" id="ARBA00023180"/>
    </source>
</evidence>
<proteinExistence type="inferred from homology"/>
<dbReference type="Pfam" id="PF08320">
    <property type="entry name" value="PIG-X"/>
    <property type="match status" value="1"/>
</dbReference>
<organism evidence="12 13">
    <name type="scientific">Fistulifera solaris</name>
    <name type="common">Oleaginous diatom</name>
    <dbReference type="NCBI Taxonomy" id="1519565"/>
    <lineage>
        <taxon>Eukaryota</taxon>
        <taxon>Sar</taxon>
        <taxon>Stramenopiles</taxon>
        <taxon>Ochrophyta</taxon>
        <taxon>Bacillariophyta</taxon>
        <taxon>Bacillariophyceae</taxon>
        <taxon>Bacillariophycidae</taxon>
        <taxon>Naviculales</taxon>
        <taxon>Naviculaceae</taxon>
        <taxon>Fistulifera</taxon>
    </lineage>
</organism>
<gene>
    <name evidence="12" type="ORF">FisN_18Lu188</name>
</gene>
<dbReference type="InterPro" id="IPR040039">
    <property type="entry name" value="PIGX"/>
</dbReference>
<keyword evidence="11" id="KW-0732">Signal</keyword>
<keyword evidence="5 10" id="KW-0812">Transmembrane</keyword>
<dbReference type="PANTHER" id="PTHR28650:SF1">
    <property type="entry name" value="PHOSPHATIDYLINOSITOL-GLYCAN BIOSYNTHESIS CLASS X PROTEIN"/>
    <property type="match status" value="1"/>
</dbReference>
<comment type="similarity">
    <text evidence="3">Belongs to the PIGX family.</text>
</comment>
<name>A0A1Z5JU42_FISSO</name>